<dbReference type="Gene3D" id="1.20.1280.50">
    <property type="match status" value="1"/>
</dbReference>
<dbReference type="Pfam" id="PF00646">
    <property type="entry name" value="F-box"/>
    <property type="match status" value="1"/>
</dbReference>
<dbReference type="AlphaFoldDB" id="M1AGY5"/>
<name>M1AGY5_SOLTU</name>
<dbReference type="InterPro" id="IPR036047">
    <property type="entry name" value="F-box-like_dom_sf"/>
</dbReference>
<dbReference type="HOGENOM" id="CLU_027176_1_2_1"/>
<dbReference type="PROSITE" id="PS50181">
    <property type="entry name" value="FBOX"/>
    <property type="match status" value="1"/>
</dbReference>
<protein>
    <submittedName>
        <fullName evidence="2">Class S F-box protein</fullName>
    </submittedName>
</protein>
<dbReference type="OMA" id="WIAYWTE"/>
<evidence type="ECO:0000313" key="2">
    <source>
        <dbReference type="EnsemblPlants" id="PGSC0003DMT400022603"/>
    </source>
</evidence>
<dbReference type="Proteomes" id="UP000011115">
    <property type="component" value="Unassembled WGS sequence"/>
</dbReference>
<evidence type="ECO:0000313" key="3">
    <source>
        <dbReference type="Proteomes" id="UP000011115"/>
    </source>
</evidence>
<dbReference type="FunCoup" id="M1AGY5">
    <property type="interactions" value="2"/>
</dbReference>
<dbReference type="InterPro" id="IPR006527">
    <property type="entry name" value="F-box-assoc_dom_typ1"/>
</dbReference>
<evidence type="ECO:0000259" key="1">
    <source>
        <dbReference type="PROSITE" id="PS50181"/>
    </source>
</evidence>
<dbReference type="PANTHER" id="PTHR31672:SF13">
    <property type="entry name" value="F-BOX PROTEIN CPR30-LIKE"/>
    <property type="match status" value="1"/>
</dbReference>
<dbReference type="SMART" id="SM00256">
    <property type="entry name" value="FBOX"/>
    <property type="match status" value="1"/>
</dbReference>
<reference evidence="2" key="2">
    <citation type="submission" date="2015-06" db="UniProtKB">
        <authorList>
            <consortium name="EnsemblPlants"/>
        </authorList>
    </citation>
    <scope>IDENTIFICATION</scope>
    <source>
        <strain evidence="2">DM1-3 516 R44</strain>
    </source>
</reference>
<dbReference type="InterPro" id="IPR001810">
    <property type="entry name" value="F-box_dom"/>
</dbReference>
<dbReference type="PaxDb" id="4113-PGSC0003DMT400022603"/>
<feature type="domain" description="F-box" evidence="1">
    <location>
        <begin position="1"/>
        <end position="43"/>
    </location>
</feature>
<dbReference type="Pfam" id="PF07734">
    <property type="entry name" value="FBA_1"/>
    <property type="match status" value="1"/>
</dbReference>
<accession>M1AGY5</accession>
<dbReference type="EnsemblPlants" id="PGSC0003DMT400022603">
    <property type="protein sequence ID" value="PGSC0003DMT400022603"/>
    <property type="gene ID" value="PGSC0003DMG400008762"/>
</dbReference>
<keyword evidence="3" id="KW-1185">Reference proteome</keyword>
<proteinExistence type="predicted"/>
<dbReference type="PANTHER" id="PTHR31672">
    <property type="entry name" value="BNACNNG10540D PROTEIN"/>
    <property type="match status" value="1"/>
</dbReference>
<dbReference type="eggNOG" id="ENOG502SRYV">
    <property type="taxonomic scope" value="Eukaryota"/>
</dbReference>
<sequence length="378" mass="44340">MKKLPQDVMIYIFLRFSVKSLLRFKLISKTWYTLIQSSTFINIHLNGTTIPKKEFIVCSHSIKKETEGFKNVLSILYSDDHDNINIILPDLDLPYLSFTPFYHFNELVGTCNGLIVLTDNEDIVLFNPATKTYMLLPPSPFVCQKGFNRNFIGGVGFGFDPIINDYKFVRISEVFLDSYWCPEEKVQKVEVYDMCIDSWRDLNHIDQQLPNVHSYPCFEKLHRGTFHWYATSDLMDVILCFDIRTEIFRNMKMPDSSNYFDEMSYSLTVMTEFLTLICYHGPDSEINPIRDTMDIWIMIEYGVHESWTKKHIIKPLPIEYPLTILRDYLLLLQKKSGLLIWYNLNSNEVRELDFLAYPRSLSVIGYQESLISIPKRGP</sequence>
<dbReference type="NCBIfam" id="TIGR01640">
    <property type="entry name" value="F_box_assoc_1"/>
    <property type="match status" value="1"/>
</dbReference>
<dbReference type="InterPro" id="IPR050796">
    <property type="entry name" value="SCF_F-box_component"/>
</dbReference>
<reference evidence="3" key="1">
    <citation type="journal article" date="2011" name="Nature">
        <title>Genome sequence and analysis of the tuber crop potato.</title>
        <authorList>
            <consortium name="The Potato Genome Sequencing Consortium"/>
        </authorList>
    </citation>
    <scope>NUCLEOTIDE SEQUENCE [LARGE SCALE GENOMIC DNA]</scope>
    <source>
        <strain evidence="3">cv. DM1-3 516 R44</strain>
    </source>
</reference>
<dbReference type="ExpressionAtlas" id="M1AGY5">
    <property type="expression patterns" value="baseline"/>
</dbReference>
<dbReference type="InterPro" id="IPR017451">
    <property type="entry name" value="F-box-assoc_interact_dom"/>
</dbReference>
<organism evidence="2 3">
    <name type="scientific">Solanum tuberosum</name>
    <name type="common">Potato</name>
    <dbReference type="NCBI Taxonomy" id="4113"/>
    <lineage>
        <taxon>Eukaryota</taxon>
        <taxon>Viridiplantae</taxon>
        <taxon>Streptophyta</taxon>
        <taxon>Embryophyta</taxon>
        <taxon>Tracheophyta</taxon>
        <taxon>Spermatophyta</taxon>
        <taxon>Magnoliopsida</taxon>
        <taxon>eudicotyledons</taxon>
        <taxon>Gunneridae</taxon>
        <taxon>Pentapetalae</taxon>
        <taxon>asterids</taxon>
        <taxon>lamiids</taxon>
        <taxon>Solanales</taxon>
        <taxon>Solanaceae</taxon>
        <taxon>Solanoideae</taxon>
        <taxon>Solaneae</taxon>
        <taxon>Solanum</taxon>
    </lineage>
</organism>
<dbReference type="Gramene" id="PGSC0003DMT400022603">
    <property type="protein sequence ID" value="PGSC0003DMT400022603"/>
    <property type="gene ID" value="PGSC0003DMG400008762"/>
</dbReference>
<dbReference type="InParanoid" id="M1AGY5"/>
<dbReference type="SUPFAM" id="SSF81383">
    <property type="entry name" value="F-box domain"/>
    <property type="match status" value="1"/>
</dbReference>